<proteinExistence type="predicted"/>
<dbReference type="PANTHER" id="PTHR11839:SF1">
    <property type="entry name" value="ADP-SUGAR PYROPHOSPHATASE"/>
    <property type="match status" value="1"/>
</dbReference>
<reference evidence="3 4" key="1">
    <citation type="submission" date="2023-04" db="EMBL/GenBank/DDBJ databases">
        <title>A novel bacteria isolated from coastal sediment.</title>
        <authorList>
            <person name="Liu X.-J."/>
            <person name="Du Z.-J."/>
        </authorList>
    </citation>
    <scope>NUCLEOTIDE SEQUENCE [LARGE SCALE GENOMIC DNA]</scope>
    <source>
        <strain evidence="3 4">SDUM461004</strain>
    </source>
</reference>
<dbReference type="EMBL" id="JARXIC010000035">
    <property type="protein sequence ID" value="MDQ8195869.1"/>
    <property type="molecule type" value="Genomic_DNA"/>
</dbReference>
<dbReference type="InterPro" id="IPR015797">
    <property type="entry name" value="NUDIX_hydrolase-like_dom_sf"/>
</dbReference>
<keyword evidence="4" id="KW-1185">Reference proteome</keyword>
<dbReference type="PANTHER" id="PTHR11839">
    <property type="entry name" value="UDP/ADP-SUGAR PYROPHOSPHATASE"/>
    <property type="match status" value="1"/>
</dbReference>
<dbReference type="Proteomes" id="UP001243717">
    <property type="component" value="Unassembled WGS sequence"/>
</dbReference>
<protein>
    <submittedName>
        <fullName evidence="3">NUDIX hydrolase</fullName>
        <ecNumber evidence="3">3.6.-.-</ecNumber>
    </submittedName>
</protein>
<dbReference type="Gene3D" id="3.90.79.10">
    <property type="entry name" value="Nucleoside Triphosphate Pyrophosphohydrolase"/>
    <property type="match status" value="1"/>
</dbReference>
<dbReference type="SUPFAM" id="SSF55811">
    <property type="entry name" value="Nudix"/>
    <property type="match status" value="1"/>
</dbReference>
<dbReference type="InterPro" id="IPR020084">
    <property type="entry name" value="NUDIX_hydrolase_CS"/>
</dbReference>
<keyword evidence="1 3" id="KW-0378">Hydrolase</keyword>
<evidence type="ECO:0000256" key="1">
    <source>
        <dbReference type="ARBA" id="ARBA00022801"/>
    </source>
</evidence>
<dbReference type="PROSITE" id="PS51462">
    <property type="entry name" value="NUDIX"/>
    <property type="match status" value="1"/>
</dbReference>
<dbReference type="RefSeq" id="WP_308986317.1">
    <property type="nucleotide sequence ID" value="NZ_JARXIC010000035.1"/>
</dbReference>
<dbReference type="InterPro" id="IPR000086">
    <property type="entry name" value="NUDIX_hydrolase_dom"/>
</dbReference>
<evidence type="ECO:0000259" key="2">
    <source>
        <dbReference type="PROSITE" id="PS51462"/>
    </source>
</evidence>
<dbReference type="EC" id="3.6.-.-" evidence="3"/>
<feature type="domain" description="Nudix hydrolase" evidence="2">
    <location>
        <begin position="45"/>
        <end position="178"/>
    </location>
</feature>
<dbReference type="GO" id="GO:0016787">
    <property type="term" value="F:hydrolase activity"/>
    <property type="evidence" value="ECO:0007669"/>
    <property type="project" value="UniProtKB-KW"/>
</dbReference>
<accession>A0ABU1AMA1</accession>
<evidence type="ECO:0000313" key="4">
    <source>
        <dbReference type="Proteomes" id="UP001243717"/>
    </source>
</evidence>
<dbReference type="PROSITE" id="PS00893">
    <property type="entry name" value="NUDIX_BOX"/>
    <property type="match status" value="1"/>
</dbReference>
<gene>
    <name evidence="3" type="ORF">QEH59_15655</name>
</gene>
<sequence length="190" mass="21376">MKAIKHTILSDTKWLKLVEAEAEIKGRTKQWVYCSRRRDIEQSIKTPDAVVIVPFVKHPEGTKLLLVREYRMPINQTMIALPAGLVDPGERCESTAERELLEETGYAVTAVLDKSPPTLFPSAGLTDECFQFVFVEAEYRGPAAPEASEEIEVVPVTIEGLRTLMAGTPAFCGRTWPLCYQYLQMNKFPI</sequence>
<dbReference type="Pfam" id="PF00293">
    <property type="entry name" value="NUDIX"/>
    <property type="match status" value="1"/>
</dbReference>
<organism evidence="3 4">
    <name type="scientific">Thalassobacterium sedimentorum</name>
    <dbReference type="NCBI Taxonomy" id="3041258"/>
    <lineage>
        <taxon>Bacteria</taxon>
        <taxon>Pseudomonadati</taxon>
        <taxon>Verrucomicrobiota</taxon>
        <taxon>Opitutia</taxon>
        <taxon>Puniceicoccales</taxon>
        <taxon>Coraliomargaritaceae</taxon>
        <taxon>Thalassobacterium</taxon>
    </lineage>
</organism>
<comment type="caution">
    <text evidence="3">The sequence shown here is derived from an EMBL/GenBank/DDBJ whole genome shotgun (WGS) entry which is preliminary data.</text>
</comment>
<evidence type="ECO:0000313" key="3">
    <source>
        <dbReference type="EMBL" id="MDQ8195869.1"/>
    </source>
</evidence>
<name>A0ABU1AMA1_9BACT</name>